<dbReference type="InterPro" id="IPR001789">
    <property type="entry name" value="Sig_transdc_resp-reg_receiver"/>
</dbReference>
<dbReference type="SMART" id="SM00421">
    <property type="entry name" value="HTH_LUXR"/>
    <property type="match status" value="1"/>
</dbReference>
<evidence type="ECO:0000256" key="2">
    <source>
        <dbReference type="ARBA" id="ARBA00023015"/>
    </source>
</evidence>
<dbReference type="GO" id="GO:0006355">
    <property type="term" value="P:regulation of DNA-templated transcription"/>
    <property type="evidence" value="ECO:0007669"/>
    <property type="project" value="InterPro"/>
</dbReference>
<keyword evidence="1 5" id="KW-0597">Phosphoprotein</keyword>
<name>A0A5B8VCW6_9BACT</name>
<keyword evidence="9" id="KW-1185">Reference proteome</keyword>
<dbReference type="KEGG" id="pgin:FRZ67_19065"/>
<dbReference type="Proteomes" id="UP000321533">
    <property type="component" value="Chromosome"/>
</dbReference>
<dbReference type="InterPro" id="IPR039420">
    <property type="entry name" value="WalR-like"/>
</dbReference>
<dbReference type="PROSITE" id="PS50110">
    <property type="entry name" value="RESPONSE_REGULATORY"/>
    <property type="match status" value="1"/>
</dbReference>
<organism evidence="8 9">
    <name type="scientific">Panacibacter ginsenosidivorans</name>
    <dbReference type="NCBI Taxonomy" id="1813871"/>
    <lineage>
        <taxon>Bacteria</taxon>
        <taxon>Pseudomonadati</taxon>
        <taxon>Bacteroidota</taxon>
        <taxon>Chitinophagia</taxon>
        <taxon>Chitinophagales</taxon>
        <taxon>Chitinophagaceae</taxon>
        <taxon>Panacibacter</taxon>
    </lineage>
</organism>
<keyword evidence="3" id="KW-0238">DNA-binding</keyword>
<evidence type="ECO:0000313" key="9">
    <source>
        <dbReference type="Proteomes" id="UP000321533"/>
    </source>
</evidence>
<dbReference type="AlphaFoldDB" id="A0A5B8VCW6"/>
<evidence type="ECO:0000256" key="1">
    <source>
        <dbReference type="ARBA" id="ARBA00022553"/>
    </source>
</evidence>
<accession>A0A5B8VCW6</accession>
<evidence type="ECO:0000313" key="8">
    <source>
        <dbReference type="EMBL" id="QEC69304.1"/>
    </source>
</evidence>
<dbReference type="InterPro" id="IPR011006">
    <property type="entry name" value="CheY-like_superfamily"/>
</dbReference>
<keyword evidence="4" id="KW-0804">Transcription</keyword>
<feature type="domain" description="Response regulatory" evidence="7">
    <location>
        <begin position="8"/>
        <end position="124"/>
    </location>
</feature>
<dbReference type="SMART" id="SM00448">
    <property type="entry name" value="REC"/>
    <property type="match status" value="1"/>
</dbReference>
<reference evidence="8 9" key="1">
    <citation type="journal article" date="2016" name="Int. J. Syst. Evol. Microbiol.">
        <title>Panacibacter ginsenosidivorans gen. nov., sp. nov., with ginsenoside converting activity isolated from soil of a ginseng field.</title>
        <authorList>
            <person name="Siddiqi M.Z."/>
            <person name="Muhammad Shafi S."/>
            <person name="Choi K.D."/>
            <person name="Im W.T."/>
        </authorList>
    </citation>
    <scope>NUCLEOTIDE SEQUENCE [LARGE SCALE GENOMIC DNA]</scope>
    <source>
        <strain evidence="8 9">Gsoil1550</strain>
    </source>
</reference>
<evidence type="ECO:0000256" key="4">
    <source>
        <dbReference type="ARBA" id="ARBA00023163"/>
    </source>
</evidence>
<gene>
    <name evidence="8" type="ORF">FRZ67_19065</name>
</gene>
<dbReference type="PANTHER" id="PTHR43214">
    <property type="entry name" value="TWO-COMPONENT RESPONSE REGULATOR"/>
    <property type="match status" value="1"/>
</dbReference>
<feature type="modified residue" description="4-aspartylphosphate" evidence="5">
    <location>
        <position position="59"/>
    </location>
</feature>
<dbReference type="InterPro" id="IPR016032">
    <property type="entry name" value="Sig_transdc_resp-reg_C-effctor"/>
</dbReference>
<dbReference type="CDD" id="cd17535">
    <property type="entry name" value="REC_NarL-like"/>
    <property type="match status" value="1"/>
</dbReference>
<evidence type="ECO:0000256" key="5">
    <source>
        <dbReference type="PROSITE-ProRule" id="PRU00169"/>
    </source>
</evidence>
<dbReference type="InterPro" id="IPR058245">
    <property type="entry name" value="NreC/VraR/RcsB-like_REC"/>
</dbReference>
<dbReference type="GO" id="GO:0000160">
    <property type="term" value="P:phosphorelay signal transduction system"/>
    <property type="evidence" value="ECO:0007669"/>
    <property type="project" value="InterPro"/>
</dbReference>
<proteinExistence type="predicted"/>
<dbReference type="SUPFAM" id="SSF52172">
    <property type="entry name" value="CheY-like"/>
    <property type="match status" value="1"/>
</dbReference>
<feature type="domain" description="HTH luxR-type" evidence="6">
    <location>
        <begin position="151"/>
        <end position="216"/>
    </location>
</feature>
<protein>
    <submittedName>
        <fullName evidence="8">Response regulator transcription factor</fullName>
    </submittedName>
</protein>
<dbReference type="SUPFAM" id="SSF46894">
    <property type="entry name" value="C-terminal effector domain of the bipartite response regulators"/>
    <property type="match status" value="1"/>
</dbReference>
<dbReference type="GO" id="GO:0003677">
    <property type="term" value="F:DNA binding"/>
    <property type="evidence" value="ECO:0007669"/>
    <property type="project" value="UniProtKB-KW"/>
</dbReference>
<dbReference type="PANTHER" id="PTHR43214:SF41">
    <property type="entry name" value="NITRATE_NITRITE RESPONSE REGULATOR PROTEIN NARP"/>
    <property type="match status" value="1"/>
</dbReference>
<sequence length="221" mass="24870">MNTMPTIKILIADDHDLFRDGLKTLIKDESSVQFIGEACNGKQLIGLTRMLKPDIVITDLIMPETDGVQAIREIVDMNLDTKCIALSNFDSDALIMEALEGGASGYILKNSQRGEILDAIQKVYDGQNYFCKTTSAKFFRNIAKSKYTKKVKVNYDLFSEREKEIIKLICMEKTSDEISKILFMSSRTVEGCRARILKKMNVKSSLGVLIYALKNGLFSIE</sequence>
<keyword evidence="2" id="KW-0805">Transcription regulation</keyword>
<evidence type="ECO:0000256" key="3">
    <source>
        <dbReference type="ARBA" id="ARBA00023125"/>
    </source>
</evidence>
<evidence type="ECO:0000259" key="6">
    <source>
        <dbReference type="PROSITE" id="PS50043"/>
    </source>
</evidence>
<dbReference type="PROSITE" id="PS50043">
    <property type="entry name" value="HTH_LUXR_2"/>
    <property type="match status" value="1"/>
</dbReference>
<dbReference type="Gene3D" id="3.40.50.2300">
    <property type="match status" value="1"/>
</dbReference>
<dbReference type="Pfam" id="PF00072">
    <property type="entry name" value="Response_reg"/>
    <property type="match status" value="1"/>
</dbReference>
<evidence type="ECO:0000259" key="7">
    <source>
        <dbReference type="PROSITE" id="PS50110"/>
    </source>
</evidence>
<dbReference type="InterPro" id="IPR000792">
    <property type="entry name" value="Tscrpt_reg_LuxR_C"/>
</dbReference>
<dbReference type="Pfam" id="PF00196">
    <property type="entry name" value="GerE"/>
    <property type="match status" value="1"/>
</dbReference>
<dbReference type="EMBL" id="CP042435">
    <property type="protein sequence ID" value="QEC69304.1"/>
    <property type="molecule type" value="Genomic_DNA"/>
</dbReference>